<dbReference type="EMBL" id="JACRDE010000494">
    <property type="protein sequence ID" value="MBI5251564.1"/>
    <property type="molecule type" value="Genomic_DNA"/>
</dbReference>
<accession>A0A9D6Z501</accession>
<feature type="compositionally biased region" description="Pro residues" evidence="4">
    <location>
        <begin position="327"/>
        <end position="346"/>
    </location>
</feature>
<protein>
    <submittedName>
        <fullName evidence="6">Tetratricopeptide repeat protein</fullName>
    </submittedName>
</protein>
<dbReference type="AlphaFoldDB" id="A0A9D6Z501"/>
<feature type="repeat" description="TPR" evidence="3">
    <location>
        <begin position="236"/>
        <end position="269"/>
    </location>
</feature>
<organism evidence="6 7">
    <name type="scientific">Desulfomonile tiedjei</name>
    <dbReference type="NCBI Taxonomy" id="2358"/>
    <lineage>
        <taxon>Bacteria</taxon>
        <taxon>Pseudomonadati</taxon>
        <taxon>Thermodesulfobacteriota</taxon>
        <taxon>Desulfomonilia</taxon>
        <taxon>Desulfomonilales</taxon>
        <taxon>Desulfomonilaceae</taxon>
        <taxon>Desulfomonile</taxon>
    </lineage>
</organism>
<dbReference type="PROSITE" id="PS50005">
    <property type="entry name" value="TPR"/>
    <property type="match status" value="2"/>
</dbReference>
<evidence type="ECO:0000313" key="6">
    <source>
        <dbReference type="EMBL" id="MBI5251564.1"/>
    </source>
</evidence>
<feature type="transmembrane region" description="Helical" evidence="5">
    <location>
        <begin position="513"/>
        <end position="534"/>
    </location>
</feature>
<dbReference type="PANTHER" id="PTHR44858">
    <property type="entry name" value="TETRATRICOPEPTIDE REPEAT PROTEIN 6"/>
    <property type="match status" value="1"/>
</dbReference>
<dbReference type="InterPro" id="IPR019734">
    <property type="entry name" value="TPR_rpt"/>
</dbReference>
<dbReference type="SUPFAM" id="SSF48452">
    <property type="entry name" value="TPR-like"/>
    <property type="match status" value="1"/>
</dbReference>
<feature type="compositionally biased region" description="Basic and acidic residues" evidence="4">
    <location>
        <begin position="347"/>
        <end position="360"/>
    </location>
</feature>
<proteinExistence type="predicted"/>
<evidence type="ECO:0000313" key="7">
    <source>
        <dbReference type="Proteomes" id="UP000807825"/>
    </source>
</evidence>
<dbReference type="Gene3D" id="1.25.40.10">
    <property type="entry name" value="Tetratricopeptide repeat domain"/>
    <property type="match status" value="2"/>
</dbReference>
<evidence type="ECO:0000256" key="3">
    <source>
        <dbReference type="PROSITE-ProRule" id="PRU00339"/>
    </source>
</evidence>
<keyword evidence="5" id="KW-0812">Transmembrane</keyword>
<evidence type="ECO:0000256" key="4">
    <source>
        <dbReference type="SAM" id="MobiDB-lite"/>
    </source>
</evidence>
<feature type="transmembrane region" description="Helical" evidence="5">
    <location>
        <begin position="481"/>
        <end position="501"/>
    </location>
</feature>
<feature type="transmembrane region" description="Helical" evidence="5">
    <location>
        <begin position="143"/>
        <end position="165"/>
    </location>
</feature>
<reference evidence="6" key="1">
    <citation type="submission" date="2020-07" db="EMBL/GenBank/DDBJ databases">
        <title>Huge and variable diversity of episymbiotic CPR bacteria and DPANN archaea in groundwater ecosystems.</title>
        <authorList>
            <person name="He C.Y."/>
            <person name="Keren R."/>
            <person name="Whittaker M."/>
            <person name="Farag I.F."/>
            <person name="Doudna J."/>
            <person name="Cate J.H.D."/>
            <person name="Banfield J.F."/>
        </authorList>
    </citation>
    <scope>NUCLEOTIDE SEQUENCE</scope>
    <source>
        <strain evidence="6">NC_groundwater_1664_Pr3_B-0.1um_52_9</strain>
    </source>
</reference>
<dbReference type="SMART" id="SM00028">
    <property type="entry name" value="TPR"/>
    <property type="match status" value="4"/>
</dbReference>
<keyword evidence="1" id="KW-0677">Repeat</keyword>
<feature type="transmembrane region" description="Helical" evidence="5">
    <location>
        <begin position="454"/>
        <end position="475"/>
    </location>
</feature>
<evidence type="ECO:0000256" key="2">
    <source>
        <dbReference type="ARBA" id="ARBA00022803"/>
    </source>
</evidence>
<dbReference type="InterPro" id="IPR050498">
    <property type="entry name" value="Ycf3"/>
</dbReference>
<sequence length="536" mass="58168">MKRKTVLAGNDASAFSTMKLPCIKAHFVHLNTSGQVRVSGSAKSIKTKFLIFQGPGIRLTLTAKLKSVTWTKLHLTNNLLHMWGSAMNSSKCTDRTGVIFTGNSYQCSRCEAIGESSFQCKSPENTCTCIPGTTRLNRSPGQWLRLALLATIAAAFLLSTPMVAVSQLNPELKEALDYHKAGKLKEAVEVYTEAITKNPKSPEAYNWRGMAYEDQGDLAKALADFDKALELSNNYGDAYNNRGEVYRKQNKLVEAMNDYRRATELEKNFAEPHYNMALIFEAQKKNDQAVRELDIYLKLKPDAPDKQQLADKIEMLKKTAVAAAPAAPAPGAPPTAAPAAPGAPKPPEAKPAAKPEDKPAVPRPPGPRPGAVQIKPPAPPVFDLGIPGVPPIPITPDVFEGFDVISGIISLLFYLFPAAMIFLIARKTNTSLPWLAFIPIAQVFLLLNIARKPIWWLILFLAPILAIPLAFAGSVDPTGGIIVGVLTLILVLVPLAAWLFVCTAMAAERGKSVIWGILTFIPCTTFIGLGYLGLSK</sequence>
<keyword evidence="5" id="KW-1133">Transmembrane helix</keyword>
<name>A0A9D6Z501_9BACT</name>
<keyword evidence="5" id="KW-0472">Membrane</keyword>
<feature type="transmembrane region" description="Helical" evidence="5">
    <location>
        <begin position="431"/>
        <end position="447"/>
    </location>
</feature>
<dbReference type="Proteomes" id="UP000807825">
    <property type="component" value="Unassembled WGS sequence"/>
</dbReference>
<feature type="repeat" description="TPR" evidence="3">
    <location>
        <begin position="202"/>
        <end position="235"/>
    </location>
</feature>
<keyword evidence="2 3" id="KW-0802">TPR repeat</keyword>
<evidence type="ECO:0000256" key="1">
    <source>
        <dbReference type="ARBA" id="ARBA00022737"/>
    </source>
</evidence>
<feature type="region of interest" description="Disordered" evidence="4">
    <location>
        <begin position="325"/>
        <end position="374"/>
    </location>
</feature>
<gene>
    <name evidence="6" type="ORF">HY912_18900</name>
</gene>
<dbReference type="InterPro" id="IPR011990">
    <property type="entry name" value="TPR-like_helical_dom_sf"/>
</dbReference>
<feature type="transmembrane region" description="Helical" evidence="5">
    <location>
        <begin position="404"/>
        <end position="425"/>
    </location>
</feature>
<dbReference type="Pfam" id="PF13432">
    <property type="entry name" value="TPR_16"/>
    <property type="match status" value="1"/>
</dbReference>
<comment type="caution">
    <text evidence="6">The sequence shown here is derived from an EMBL/GenBank/DDBJ whole genome shotgun (WGS) entry which is preliminary data.</text>
</comment>
<dbReference type="Pfam" id="PF13414">
    <property type="entry name" value="TPR_11"/>
    <property type="match status" value="1"/>
</dbReference>
<evidence type="ECO:0000256" key="5">
    <source>
        <dbReference type="SAM" id="Phobius"/>
    </source>
</evidence>
<dbReference type="PANTHER" id="PTHR44858:SF1">
    <property type="entry name" value="UDP-N-ACETYLGLUCOSAMINE--PEPTIDE N-ACETYLGLUCOSAMINYLTRANSFERASE SPINDLY-RELATED"/>
    <property type="match status" value="1"/>
</dbReference>